<evidence type="ECO:0000256" key="1">
    <source>
        <dbReference type="SAM" id="Phobius"/>
    </source>
</evidence>
<name>A0AAE0XF74_9PEZI</name>
<reference evidence="2" key="1">
    <citation type="journal article" date="2023" name="Mol. Phylogenet. Evol.">
        <title>Genome-scale phylogeny and comparative genomics of the fungal order Sordariales.</title>
        <authorList>
            <person name="Hensen N."/>
            <person name="Bonometti L."/>
            <person name="Westerberg I."/>
            <person name="Brannstrom I.O."/>
            <person name="Guillou S."/>
            <person name="Cros-Aarteil S."/>
            <person name="Calhoun S."/>
            <person name="Haridas S."/>
            <person name="Kuo A."/>
            <person name="Mondo S."/>
            <person name="Pangilinan J."/>
            <person name="Riley R."/>
            <person name="LaButti K."/>
            <person name="Andreopoulos B."/>
            <person name="Lipzen A."/>
            <person name="Chen C."/>
            <person name="Yan M."/>
            <person name="Daum C."/>
            <person name="Ng V."/>
            <person name="Clum A."/>
            <person name="Steindorff A."/>
            <person name="Ohm R.A."/>
            <person name="Martin F."/>
            <person name="Silar P."/>
            <person name="Natvig D.O."/>
            <person name="Lalanne C."/>
            <person name="Gautier V."/>
            <person name="Ament-Velasquez S.L."/>
            <person name="Kruys A."/>
            <person name="Hutchinson M.I."/>
            <person name="Powell A.J."/>
            <person name="Barry K."/>
            <person name="Miller A.N."/>
            <person name="Grigoriev I.V."/>
            <person name="Debuchy R."/>
            <person name="Gladieux P."/>
            <person name="Hiltunen Thoren M."/>
            <person name="Johannesson H."/>
        </authorList>
    </citation>
    <scope>NUCLEOTIDE SEQUENCE</scope>
    <source>
        <strain evidence="2">CBS 314.62</strain>
    </source>
</reference>
<evidence type="ECO:0000313" key="3">
    <source>
        <dbReference type="Proteomes" id="UP001270362"/>
    </source>
</evidence>
<keyword evidence="1" id="KW-0472">Membrane</keyword>
<protein>
    <submittedName>
        <fullName evidence="2">Uncharacterized protein</fullName>
    </submittedName>
</protein>
<accession>A0AAE0XF74</accession>
<dbReference type="Proteomes" id="UP001270362">
    <property type="component" value="Unassembled WGS sequence"/>
</dbReference>
<evidence type="ECO:0000313" key="2">
    <source>
        <dbReference type="EMBL" id="KAK3692285.1"/>
    </source>
</evidence>
<organism evidence="2 3">
    <name type="scientific">Podospora appendiculata</name>
    <dbReference type="NCBI Taxonomy" id="314037"/>
    <lineage>
        <taxon>Eukaryota</taxon>
        <taxon>Fungi</taxon>
        <taxon>Dikarya</taxon>
        <taxon>Ascomycota</taxon>
        <taxon>Pezizomycotina</taxon>
        <taxon>Sordariomycetes</taxon>
        <taxon>Sordariomycetidae</taxon>
        <taxon>Sordariales</taxon>
        <taxon>Podosporaceae</taxon>
        <taxon>Podospora</taxon>
    </lineage>
</organism>
<dbReference type="AlphaFoldDB" id="A0AAE0XF74"/>
<keyword evidence="3" id="KW-1185">Reference proteome</keyword>
<reference evidence="2" key="2">
    <citation type="submission" date="2023-06" db="EMBL/GenBank/DDBJ databases">
        <authorList>
            <consortium name="Lawrence Berkeley National Laboratory"/>
            <person name="Haridas S."/>
            <person name="Hensen N."/>
            <person name="Bonometti L."/>
            <person name="Westerberg I."/>
            <person name="Brannstrom I.O."/>
            <person name="Guillou S."/>
            <person name="Cros-Aarteil S."/>
            <person name="Calhoun S."/>
            <person name="Kuo A."/>
            <person name="Mondo S."/>
            <person name="Pangilinan J."/>
            <person name="Riley R."/>
            <person name="Labutti K."/>
            <person name="Andreopoulos B."/>
            <person name="Lipzen A."/>
            <person name="Chen C."/>
            <person name="Yanf M."/>
            <person name="Daum C."/>
            <person name="Ng V."/>
            <person name="Clum A."/>
            <person name="Steindorff A."/>
            <person name="Ohm R."/>
            <person name="Martin F."/>
            <person name="Silar P."/>
            <person name="Natvig D."/>
            <person name="Lalanne C."/>
            <person name="Gautier V."/>
            <person name="Ament-Velasquez S.L."/>
            <person name="Kruys A."/>
            <person name="Hutchinson M.I."/>
            <person name="Powell A.J."/>
            <person name="Barry K."/>
            <person name="Miller A.N."/>
            <person name="Grigoriev I.V."/>
            <person name="Debuchy R."/>
            <person name="Gladieux P."/>
            <person name="Thoren M.H."/>
            <person name="Johannesson H."/>
        </authorList>
    </citation>
    <scope>NUCLEOTIDE SEQUENCE</scope>
    <source>
        <strain evidence="2">CBS 314.62</strain>
    </source>
</reference>
<keyword evidence="1" id="KW-1133">Transmembrane helix</keyword>
<feature type="transmembrane region" description="Helical" evidence="1">
    <location>
        <begin position="110"/>
        <end position="129"/>
    </location>
</feature>
<proteinExistence type="predicted"/>
<dbReference type="EMBL" id="JAULSO010000001">
    <property type="protein sequence ID" value="KAK3692285.1"/>
    <property type="molecule type" value="Genomic_DNA"/>
</dbReference>
<gene>
    <name evidence="2" type="ORF">B0T22DRAFT_9372</name>
</gene>
<sequence>MFDCYNGLPANGEQAKACIACSSRAGPASGTPAPTRKTEMQGLFPNAPPWPFVAVEGRRGMWGRPSLCHCGGDPDCSVFGDERRWAWHGMAWFLRLTRVTCFHHGVEVELGFGFGLVLLLMGWLVVEYIRTDCNPMVFFCRLVCGESDVMALVRCIV</sequence>
<comment type="caution">
    <text evidence="2">The sequence shown here is derived from an EMBL/GenBank/DDBJ whole genome shotgun (WGS) entry which is preliminary data.</text>
</comment>
<keyword evidence="1" id="KW-0812">Transmembrane</keyword>